<dbReference type="InterPro" id="IPR036085">
    <property type="entry name" value="PAZ_dom_sf"/>
</dbReference>
<dbReference type="GO" id="GO:0003723">
    <property type="term" value="F:RNA binding"/>
    <property type="evidence" value="ECO:0007669"/>
    <property type="project" value="InterPro"/>
</dbReference>
<dbReference type="Pfam" id="PF02170">
    <property type="entry name" value="PAZ"/>
    <property type="match status" value="1"/>
</dbReference>
<sequence>MQTLLHEIALILNCTPDNVKKRLIFKKDSEFVIEKLKGKELYTTYSDRNGNKNMIYCNGITILGAHQVKAFGNLNHLFNVSVAAYFFAHHGIRINFPYHQCIIQRIKNKKNAKFTLKYYPFELLQLGQPPHPSLLPLPDFDIHNTPNIRFTLGTESTESTSSVENFEEDKSDCLSDSKGILWLYNKNNKLWDKRDVWMTKNKID</sequence>
<organism evidence="2 3">
    <name type="scientific">Meloidogyne enterolobii</name>
    <name type="common">Root-knot nematode worm</name>
    <name type="synonym">Meloidogyne mayaguensis</name>
    <dbReference type="NCBI Taxonomy" id="390850"/>
    <lineage>
        <taxon>Eukaryota</taxon>
        <taxon>Metazoa</taxon>
        <taxon>Ecdysozoa</taxon>
        <taxon>Nematoda</taxon>
        <taxon>Chromadorea</taxon>
        <taxon>Rhabditida</taxon>
        <taxon>Tylenchina</taxon>
        <taxon>Tylenchomorpha</taxon>
        <taxon>Tylenchoidea</taxon>
        <taxon>Meloidogynidae</taxon>
        <taxon>Meloidogyninae</taxon>
        <taxon>Meloidogyne</taxon>
    </lineage>
</organism>
<protein>
    <recommendedName>
        <fullName evidence="1">PAZ domain-containing protein</fullName>
    </recommendedName>
</protein>
<feature type="domain" description="PAZ" evidence="1">
    <location>
        <begin position="24"/>
        <end position="126"/>
    </location>
</feature>
<gene>
    <name evidence="2" type="ORF">MENT_LOCUS32444</name>
</gene>
<evidence type="ECO:0000259" key="1">
    <source>
        <dbReference type="Pfam" id="PF02170"/>
    </source>
</evidence>
<name>A0A6V7VZW6_MELEN</name>
<dbReference type="OrthoDB" id="5887490at2759"/>
<dbReference type="AlphaFoldDB" id="A0A6V7VZW6"/>
<dbReference type="InterPro" id="IPR003100">
    <property type="entry name" value="PAZ_dom"/>
</dbReference>
<dbReference type="Gene3D" id="2.170.260.10">
    <property type="entry name" value="paz domain"/>
    <property type="match status" value="1"/>
</dbReference>
<dbReference type="SUPFAM" id="SSF101690">
    <property type="entry name" value="PAZ domain"/>
    <property type="match status" value="1"/>
</dbReference>
<evidence type="ECO:0000313" key="3">
    <source>
        <dbReference type="Proteomes" id="UP000580250"/>
    </source>
</evidence>
<dbReference type="EMBL" id="CAJEWN010000369">
    <property type="protein sequence ID" value="CAD2180372.1"/>
    <property type="molecule type" value="Genomic_DNA"/>
</dbReference>
<reference evidence="2 3" key="1">
    <citation type="submission" date="2020-08" db="EMBL/GenBank/DDBJ databases">
        <authorList>
            <person name="Koutsovoulos G."/>
            <person name="Danchin GJ E."/>
        </authorList>
    </citation>
    <scope>NUCLEOTIDE SEQUENCE [LARGE SCALE GENOMIC DNA]</scope>
</reference>
<dbReference type="Proteomes" id="UP000580250">
    <property type="component" value="Unassembled WGS sequence"/>
</dbReference>
<accession>A0A6V7VZW6</accession>
<proteinExistence type="predicted"/>
<evidence type="ECO:0000313" key="2">
    <source>
        <dbReference type="EMBL" id="CAD2180372.1"/>
    </source>
</evidence>
<comment type="caution">
    <text evidence="2">The sequence shown here is derived from an EMBL/GenBank/DDBJ whole genome shotgun (WGS) entry which is preliminary data.</text>
</comment>